<dbReference type="InterPro" id="IPR009839">
    <property type="entry name" value="SseB_N"/>
</dbReference>
<dbReference type="RefSeq" id="WP_207869993.1">
    <property type="nucleotide sequence ID" value="NZ_CP062222.1"/>
</dbReference>
<evidence type="ECO:0000313" key="3">
    <source>
        <dbReference type="EMBL" id="QTC91032.1"/>
    </source>
</evidence>
<dbReference type="Proteomes" id="UP000663918">
    <property type="component" value="Chromosome"/>
</dbReference>
<feature type="chain" id="PRO_5037248267" description="SseB protein N-terminal domain-containing protein" evidence="1">
    <location>
        <begin position="21"/>
        <end position="165"/>
    </location>
</feature>
<gene>
    <name evidence="3" type="ORF">IFJ75_17715</name>
</gene>
<keyword evidence="4" id="KW-1185">Reference proteome</keyword>
<protein>
    <recommendedName>
        <fullName evidence="2">SseB protein N-terminal domain-containing protein</fullName>
    </recommendedName>
</protein>
<organism evidence="3 4">
    <name type="scientific">Brevundimonas goettingensis</name>
    <dbReference type="NCBI Taxonomy" id="2774190"/>
    <lineage>
        <taxon>Bacteria</taxon>
        <taxon>Pseudomonadati</taxon>
        <taxon>Pseudomonadota</taxon>
        <taxon>Alphaproteobacteria</taxon>
        <taxon>Caulobacterales</taxon>
        <taxon>Caulobacteraceae</taxon>
        <taxon>Brevundimonas</taxon>
    </lineage>
</organism>
<name>A0A975GV60_9CAUL</name>
<evidence type="ECO:0000313" key="4">
    <source>
        <dbReference type="Proteomes" id="UP000663918"/>
    </source>
</evidence>
<feature type="domain" description="SseB protein N-terminal" evidence="2">
    <location>
        <begin position="36"/>
        <end position="156"/>
    </location>
</feature>
<accession>A0A975GV60</accession>
<dbReference type="Pfam" id="PF07179">
    <property type="entry name" value="SseB"/>
    <property type="match status" value="1"/>
</dbReference>
<proteinExistence type="predicted"/>
<evidence type="ECO:0000256" key="1">
    <source>
        <dbReference type="SAM" id="SignalP"/>
    </source>
</evidence>
<dbReference type="AlphaFoldDB" id="A0A975GV60"/>
<reference evidence="3" key="1">
    <citation type="submission" date="2020-09" db="EMBL/GenBank/DDBJ databases">
        <title>Brevundimonas sp. LVF2 isolated from a puddle in Goettingen, Germany.</title>
        <authorList>
            <person name="Friedrich I."/>
            <person name="Klassen A."/>
            <person name="Hannes N."/>
            <person name="Schneider D."/>
            <person name="Hertel R."/>
            <person name="Daniel R."/>
        </authorList>
    </citation>
    <scope>NUCLEOTIDE SEQUENCE</scope>
    <source>
        <strain evidence="3">LVF2</strain>
    </source>
</reference>
<sequence length="165" mass="17688">MRALLGLVLAFGLLATSASAQTGAEELHIDPPVNALKAALITATEGGPHAEFERLLLTEKVYVAISEASYRSLLAAREAGDPARWTWIDYPTFRINGAPQAILIFTSAEDLKAVIGDQYWANPPGRQVLSSLPPSAPIIVMDDEGHQASFTAEEVRILLGRPATP</sequence>
<keyword evidence="1" id="KW-0732">Signal</keyword>
<dbReference type="EMBL" id="CP062222">
    <property type="protein sequence ID" value="QTC91032.1"/>
    <property type="molecule type" value="Genomic_DNA"/>
</dbReference>
<dbReference type="KEGG" id="bgoe:IFJ75_17715"/>
<evidence type="ECO:0000259" key="2">
    <source>
        <dbReference type="Pfam" id="PF07179"/>
    </source>
</evidence>
<feature type="signal peptide" evidence="1">
    <location>
        <begin position="1"/>
        <end position="20"/>
    </location>
</feature>